<gene>
    <name evidence="2" type="ORF">E1292_41705</name>
</gene>
<dbReference type="PROSITE" id="PS51318">
    <property type="entry name" value="TAT"/>
    <property type="match status" value="1"/>
</dbReference>
<dbReference type="InterPro" id="IPR006311">
    <property type="entry name" value="TAT_signal"/>
</dbReference>
<dbReference type="AlphaFoldDB" id="A0A4R4UL40"/>
<feature type="chain" id="PRO_5020885762" description="HD domain-containing protein" evidence="1">
    <location>
        <begin position="31"/>
        <end position="253"/>
    </location>
</feature>
<evidence type="ECO:0000313" key="3">
    <source>
        <dbReference type="Proteomes" id="UP000295258"/>
    </source>
</evidence>
<evidence type="ECO:0000313" key="2">
    <source>
        <dbReference type="EMBL" id="TDC92491.1"/>
    </source>
</evidence>
<dbReference type="RefSeq" id="WP_132604779.1">
    <property type="nucleotide sequence ID" value="NZ_SMKO01000196.1"/>
</dbReference>
<feature type="signal peptide" evidence="1">
    <location>
        <begin position="1"/>
        <end position="30"/>
    </location>
</feature>
<keyword evidence="3" id="KW-1185">Reference proteome</keyword>
<keyword evidence="1" id="KW-0732">Signal</keyword>
<dbReference type="PANTHER" id="PTHR35569">
    <property type="entry name" value="CYANAMIDE HYDRATASE DDI2-RELATED"/>
    <property type="match status" value="1"/>
</dbReference>
<name>A0A4R4UL40_9ACTN</name>
<protein>
    <recommendedName>
        <fullName evidence="4">HD domain-containing protein</fullName>
    </recommendedName>
</protein>
<dbReference type="EMBL" id="SMKO01000196">
    <property type="protein sequence ID" value="TDC92491.1"/>
    <property type="molecule type" value="Genomic_DNA"/>
</dbReference>
<evidence type="ECO:0008006" key="4">
    <source>
        <dbReference type="Google" id="ProtNLM"/>
    </source>
</evidence>
<dbReference type="PANTHER" id="PTHR35569:SF1">
    <property type="entry name" value="CYANAMIDE HYDRATASE DDI2-RELATED"/>
    <property type="match status" value="1"/>
</dbReference>
<comment type="caution">
    <text evidence="2">The sequence shown here is derived from an EMBL/GenBank/DDBJ whole genome shotgun (WGS) entry which is preliminary data.</text>
</comment>
<dbReference type="Gene3D" id="1.10.3210.10">
    <property type="entry name" value="Hypothetical protein af1432"/>
    <property type="match status" value="1"/>
</dbReference>
<proteinExistence type="predicted"/>
<dbReference type="Proteomes" id="UP000295258">
    <property type="component" value="Unassembled WGS sequence"/>
</dbReference>
<reference evidence="2 3" key="1">
    <citation type="submission" date="2019-03" db="EMBL/GenBank/DDBJ databases">
        <title>Draft genome sequences of novel Actinobacteria.</title>
        <authorList>
            <person name="Sahin N."/>
            <person name="Ay H."/>
            <person name="Saygin H."/>
        </authorList>
    </citation>
    <scope>NUCLEOTIDE SEQUENCE [LARGE SCALE GENOMIC DNA]</scope>
    <source>
        <strain evidence="2 3">KC310</strain>
    </source>
</reference>
<dbReference type="SUPFAM" id="SSF109604">
    <property type="entry name" value="HD-domain/PDEase-like"/>
    <property type="match status" value="1"/>
</dbReference>
<sequence length="253" mass="27343">MSSFLPRRTLLGTGLAGAVGLAVGTPSASAANTGDQYADHSFPTTRIARAAHRLVTDAQEPYLRNHSLRSFLFGRAAAAQAGRRPGRDYDAEVMFLICVLHDMGLTERADTGQRFEIDGADFAARFLEKHGITDGRVDTVWDGIALHTSYGLHQSPVFARRRPPEIAIAQDGIGIDLTGGPDQLPAGYADRVHAVYPRHGGARALTDAVITQGLADPRKAPPMTLPGEILHQRHPEAPYITWEGFLDASGWDD</sequence>
<organism evidence="2 3">
    <name type="scientific">Nonomuraea deserti</name>
    <dbReference type="NCBI Taxonomy" id="1848322"/>
    <lineage>
        <taxon>Bacteria</taxon>
        <taxon>Bacillati</taxon>
        <taxon>Actinomycetota</taxon>
        <taxon>Actinomycetes</taxon>
        <taxon>Streptosporangiales</taxon>
        <taxon>Streptosporangiaceae</taxon>
        <taxon>Nonomuraea</taxon>
    </lineage>
</organism>
<evidence type="ECO:0000256" key="1">
    <source>
        <dbReference type="SAM" id="SignalP"/>
    </source>
</evidence>
<accession>A0A4R4UL40</accession>